<dbReference type="PANTHER" id="PTHR43245">
    <property type="entry name" value="BIFUNCTIONAL POLYMYXIN RESISTANCE PROTEIN ARNA"/>
    <property type="match status" value="1"/>
</dbReference>
<comment type="similarity">
    <text evidence="1">Belongs to the 3-beta-HSD family.</text>
</comment>
<dbReference type="InterPro" id="IPR053478">
    <property type="entry name" value="2-alkyl-3-oxoalkanoate_rdct"/>
</dbReference>
<dbReference type="SUPFAM" id="SSF51735">
    <property type="entry name" value="NAD(P)-binding Rossmann-fold domains"/>
    <property type="match status" value="1"/>
</dbReference>
<protein>
    <submittedName>
        <fullName evidence="4">NAD(P)h steroid dehydrogenase</fullName>
    </submittedName>
</protein>
<feature type="domain" description="3-beta hydroxysteroid dehydrogenase/isomerase" evidence="3">
    <location>
        <begin position="4"/>
        <end position="253"/>
    </location>
</feature>
<dbReference type="GO" id="GO:0016616">
    <property type="term" value="F:oxidoreductase activity, acting on the CH-OH group of donors, NAD or NADP as acceptor"/>
    <property type="evidence" value="ECO:0007669"/>
    <property type="project" value="InterPro"/>
</dbReference>
<dbReference type="NCBIfam" id="NF042422">
    <property type="entry name" value="oxyalk_red_OleD"/>
    <property type="match status" value="1"/>
</dbReference>
<dbReference type="GO" id="GO:0006694">
    <property type="term" value="P:steroid biosynthetic process"/>
    <property type="evidence" value="ECO:0007669"/>
    <property type="project" value="InterPro"/>
</dbReference>
<evidence type="ECO:0000313" key="4">
    <source>
        <dbReference type="EMBL" id="CTP84971.1"/>
    </source>
</evidence>
<evidence type="ECO:0000313" key="5">
    <source>
        <dbReference type="Proteomes" id="UP000041247"/>
    </source>
</evidence>
<organism evidence="4 5">
    <name type="scientific">Xanthomonas graminis pv. poae</name>
    <dbReference type="NCBI Taxonomy" id="227946"/>
    <lineage>
        <taxon>Bacteria</taxon>
        <taxon>Pseudomonadati</taxon>
        <taxon>Pseudomonadota</taxon>
        <taxon>Gammaproteobacteria</taxon>
        <taxon>Lysobacterales</taxon>
        <taxon>Lysobacteraceae</taxon>
        <taxon>Xanthomonas</taxon>
        <taxon>Xanthomonas translucens group</taxon>
        <taxon>Xanthomonas graminis</taxon>
    </lineage>
</organism>
<proteinExistence type="inferred from homology"/>
<dbReference type="InterPro" id="IPR036291">
    <property type="entry name" value="NAD(P)-bd_dom_sf"/>
</dbReference>
<dbReference type="InterPro" id="IPR002225">
    <property type="entry name" value="3Beta_OHSteriod_DH/Estase"/>
</dbReference>
<accession>A0A0K2ZGS4</accession>
<evidence type="ECO:0000259" key="3">
    <source>
        <dbReference type="Pfam" id="PF01073"/>
    </source>
</evidence>
<name>A0A0K2ZGS4_9XANT</name>
<sequence length="336" mass="36000">MKIVVTGGGGFLGQALCRGLVARGHEVISYNRGHYPELQALGVAQVRGDLTDAQALHHAVAGAEAVFHNAAKAGAWGSYDSYYQPNVVGTENVLAACRAHGVGRLIYTSTPSVTHRATHPVEGLGADQVPYGEDFQAPYAATKAIAERAVLAANDAQLAVVALRPRLIWGPGDNQILPKLVARAQAGRVRLVGGGGNRVDSTFIDNAAQAHFDAFEHLRVGAACAGKAYFISNGEPLPMRELLNKLLAAAGAPPVTKTLSFKAAYRIGAACETLWPLLRLRGEPPLTRFLAEQLCTPHWYSMEPARRDFGYVPQVSIEQGLQRLASSWRRHTPVTS</sequence>
<keyword evidence="2" id="KW-0560">Oxidoreductase</keyword>
<dbReference type="Proteomes" id="UP000041247">
    <property type="component" value="Unassembled WGS sequence"/>
</dbReference>
<dbReference type="Gene3D" id="3.40.50.720">
    <property type="entry name" value="NAD(P)-binding Rossmann-like Domain"/>
    <property type="match status" value="1"/>
</dbReference>
<dbReference type="RefSeq" id="WP_053835039.1">
    <property type="nucleotide sequence ID" value="NZ_CP076250.1"/>
</dbReference>
<dbReference type="AlphaFoldDB" id="A0A0K2ZGS4"/>
<evidence type="ECO:0000256" key="2">
    <source>
        <dbReference type="ARBA" id="ARBA00023002"/>
    </source>
</evidence>
<dbReference type="InterPro" id="IPR050177">
    <property type="entry name" value="Lipid_A_modif_metabolic_enz"/>
</dbReference>
<reference evidence="4 5" key="1">
    <citation type="submission" date="2015-07" db="EMBL/GenBank/DDBJ databases">
        <authorList>
            <person name="Noorani M."/>
        </authorList>
    </citation>
    <scope>NUCLEOTIDE SEQUENCE [LARGE SCALE GENOMIC DNA]</scope>
    <source>
        <strain evidence="4">LMG728</strain>
    </source>
</reference>
<gene>
    <name evidence="4" type="ORF">XTPLMG728_0730</name>
</gene>
<dbReference type="Pfam" id="PF01073">
    <property type="entry name" value="3Beta_HSD"/>
    <property type="match status" value="1"/>
</dbReference>
<dbReference type="EMBL" id="CXOK01000020">
    <property type="protein sequence ID" value="CTP84971.1"/>
    <property type="molecule type" value="Genomic_DNA"/>
</dbReference>
<dbReference type="PANTHER" id="PTHR43245:SF51">
    <property type="entry name" value="SHORT CHAIN DEHYDROGENASE_REDUCTASE FAMILY 42E, MEMBER 2"/>
    <property type="match status" value="1"/>
</dbReference>
<evidence type="ECO:0000256" key="1">
    <source>
        <dbReference type="ARBA" id="ARBA00009219"/>
    </source>
</evidence>